<dbReference type="RefSeq" id="WP_132002366.1">
    <property type="nucleotide sequence ID" value="NZ_JBHUNN010000002.1"/>
</dbReference>
<dbReference type="Gene3D" id="3.60.15.10">
    <property type="entry name" value="Ribonuclease Z/Hydroxyacylglutathione hydrolase-like"/>
    <property type="match status" value="1"/>
</dbReference>
<dbReference type="SUPFAM" id="SSF56281">
    <property type="entry name" value="Metallo-hydrolase/oxidoreductase"/>
    <property type="match status" value="1"/>
</dbReference>
<evidence type="ECO:0000313" key="3">
    <source>
        <dbReference type="Proteomes" id="UP000294881"/>
    </source>
</evidence>
<dbReference type="InterPro" id="IPR050662">
    <property type="entry name" value="Sec-metab_biosynth-thioest"/>
</dbReference>
<evidence type="ECO:0000259" key="1">
    <source>
        <dbReference type="SMART" id="SM00849"/>
    </source>
</evidence>
<dbReference type="Proteomes" id="UP000294881">
    <property type="component" value="Unassembled WGS sequence"/>
</dbReference>
<sequence>MAQQTSGEAPFIKEFDVPAGVAMELSPLVRRILVDNPGPYTFRGTNTYIVGRGRVAVIDPGPVNDAHLQAILGATQGETITDVVITHTHKDHSPGAAPLVAATGARLAGCGPHRPSRPLGEGEGASLDASADLDYAPDIILAEGDSISGPGWTLTAVETPGHCLNHLAFALPEENGLFSGDHVMGWSTTIVAPPDGSMSDYMASLEKLRGRTESVYWPGHGAPIADPQRLVRGLLVHRRQRENAILARLTEGDETIDQIVPRLYDGLPPELVGAAGLSVFAHLEDLTNRGKVVTNGPPKLKGRYRPAP</sequence>
<dbReference type="AlphaFoldDB" id="A0A4R2GY73"/>
<dbReference type="Pfam" id="PF17778">
    <property type="entry name" value="WHD_BLACT"/>
    <property type="match status" value="1"/>
</dbReference>
<name>A0A4R2GY73_9HYPH</name>
<feature type="domain" description="Metallo-beta-lactamase" evidence="1">
    <location>
        <begin position="44"/>
        <end position="220"/>
    </location>
</feature>
<dbReference type="SMART" id="SM00849">
    <property type="entry name" value="Lactamase_B"/>
    <property type="match status" value="1"/>
</dbReference>
<dbReference type="PANTHER" id="PTHR23131">
    <property type="entry name" value="ENDORIBONUCLEASE LACTB2"/>
    <property type="match status" value="1"/>
</dbReference>
<dbReference type="OrthoDB" id="9788263at2"/>
<gene>
    <name evidence="2" type="ORF">EV666_101485</name>
</gene>
<keyword evidence="3" id="KW-1185">Reference proteome</keyword>
<dbReference type="PANTHER" id="PTHR23131:SF0">
    <property type="entry name" value="ENDORIBONUCLEASE LACTB2"/>
    <property type="match status" value="1"/>
</dbReference>
<evidence type="ECO:0000313" key="2">
    <source>
        <dbReference type="EMBL" id="TCO16232.1"/>
    </source>
</evidence>
<organism evidence="2 3">
    <name type="scientific">Camelimonas lactis</name>
    <dbReference type="NCBI Taxonomy" id="659006"/>
    <lineage>
        <taxon>Bacteria</taxon>
        <taxon>Pseudomonadati</taxon>
        <taxon>Pseudomonadota</taxon>
        <taxon>Alphaproteobacteria</taxon>
        <taxon>Hyphomicrobiales</taxon>
        <taxon>Chelatococcaceae</taxon>
        <taxon>Camelimonas</taxon>
    </lineage>
</organism>
<protein>
    <submittedName>
        <fullName evidence="2">Glyoxylase-like metal-dependent hydrolase (Beta-lactamase superfamily II)</fullName>
    </submittedName>
</protein>
<comment type="caution">
    <text evidence="2">The sequence shown here is derived from an EMBL/GenBank/DDBJ whole genome shotgun (WGS) entry which is preliminary data.</text>
</comment>
<keyword evidence="2" id="KW-0378">Hydrolase</keyword>
<dbReference type="InterPro" id="IPR036866">
    <property type="entry name" value="RibonucZ/Hydroxyglut_hydro"/>
</dbReference>
<dbReference type="InterPro" id="IPR041516">
    <property type="entry name" value="LACTB2_WH"/>
</dbReference>
<reference evidence="2 3" key="1">
    <citation type="submission" date="2019-03" db="EMBL/GenBank/DDBJ databases">
        <title>Genomic Encyclopedia of Type Strains, Phase IV (KMG-IV): sequencing the most valuable type-strain genomes for metagenomic binning, comparative biology and taxonomic classification.</title>
        <authorList>
            <person name="Goeker M."/>
        </authorList>
    </citation>
    <scope>NUCLEOTIDE SEQUENCE [LARGE SCALE GENOMIC DNA]</scope>
    <source>
        <strain evidence="2 3">DSM 22958</strain>
    </source>
</reference>
<dbReference type="CDD" id="cd16278">
    <property type="entry name" value="metallo-hydrolase-like_MBL-fold"/>
    <property type="match status" value="1"/>
</dbReference>
<dbReference type="InterPro" id="IPR036388">
    <property type="entry name" value="WH-like_DNA-bd_sf"/>
</dbReference>
<dbReference type="InterPro" id="IPR001279">
    <property type="entry name" value="Metallo-B-lactamas"/>
</dbReference>
<proteinExistence type="predicted"/>
<dbReference type="Gene3D" id="1.10.10.10">
    <property type="entry name" value="Winged helix-like DNA-binding domain superfamily/Winged helix DNA-binding domain"/>
    <property type="match status" value="1"/>
</dbReference>
<dbReference type="GO" id="GO:0016787">
    <property type="term" value="F:hydrolase activity"/>
    <property type="evidence" value="ECO:0007669"/>
    <property type="project" value="UniProtKB-KW"/>
</dbReference>
<accession>A0A4R2GY73</accession>
<dbReference type="Pfam" id="PF00753">
    <property type="entry name" value="Lactamase_B"/>
    <property type="match status" value="1"/>
</dbReference>
<dbReference type="EMBL" id="SLWL01000001">
    <property type="protein sequence ID" value="TCO16232.1"/>
    <property type="molecule type" value="Genomic_DNA"/>
</dbReference>